<dbReference type="InterPro" id="IPR011528">
    <property type="entry name" value="NERD"/>
</dbReference>
<dbReference type="EMBL" id="FNFY01000005">
    <property type="protein sequence ID" value="SDK59992.1"/>
    <property type="molecule type" value="Genomic_DNA"/>
</dbReference>
<dbReference type="PROSITE" id="PS50965">
    <property type="entry name" value="NERD"/>
    <property type="match status" value="1"/>
</dbReference>
<evidence type="ECO:0000313" key="3">
    <source>
        <dbReference type="Proteomes" id="UP000199008"/>
    </source>
</evidence>
<keyword evidence="3" id="KW-1185">Reference proteome</keyword>
<dbReference type="Pfam" id="PF08378">
    <property type="entry name" value="NERD"/>
    <property type="match status" value="1"/>
</dbReference>
<dbReference type="Proteomes" id="UP000199008">
    <property type="component" value="Unassembled WGS sequence"/>
</dbReference>
<organism evidence="2 3">
    <name type="scientific">Lacicoccus qingdaonensis</name>
    <dbReference type="NCBI Taxonomy" id="576118"/>
    <lineage>
        <taxon>Bacteria</taxon>
        <taxon>Bacillati</taxon>
        <taxon>Bacillota</taxon>
        <taxon>Bacilli</taxon>
        <taxon>Bacillales</taxon>
        <taxon>Salinicoccaceae</taxon>
        <taxon>Lacicoccus</taxon>
    </lineage>
</organism>
<dbReference type="RefSeq" id="WP_092985203.1">
    <property type="nucleotide sequence ID" value="NZ_FNFY01000005.1"/>
</dbReference>
<name>A0A1G9D7X0_9BACL</name>
<dbReference type="OrthoDB" id="2418082at2"/>
<gene>
    <name evidence="2" type="ORF">SAMN05216216_10587</name>
</gene>
<accession>A0A1G9D7X0</accession>
<evidence type="ECO:0000313" key="2">
    <source>
        <dbReference type="EMBL" id="SDK59992.1"/>
    </source>
</evidence>
<feature type="domain" description="NERD" evidence="1">
    <location>
        <begin position="37"/>
        <end position="151"/>
    </location>
</feature>
<protein>
    <submittedName>
        <fullName evidence="2">Nuclease-related domain-containing protein</fullName>
    </submittedName>
</protein>
<sequence>MILTERKVPFELMYIRAFSRRVEMDLKGRRMLSVLESGYEGEQQYDKILEAAGHEGLIVFRDIYVKAGDAVAQFDSIIIDGNSVTVNEIKNYSGFYSYVDGQWFSGKFEVTEDAISQLKLAMGKLKKIRYDAKMNFDVRGKIIFPNLDLQFDCDDERARSMVVMRNQLKEYLESFRSGGISEQSKEIARVIYRKIIENPYFDKTADITVLRCGLYCISCGSFDLDIQKYYAYCMQCKCRESKESHIIRGLSDFKALFRHDKMTRQKLQVLLGDQVSERMLQRMLKKYCETFSTGVSIYYKFKYYDYDDAVNKEPRNSKYHLGLKLFK</sequence>
<evidence type="ECO:0000259" key="1">
    <source>
        <dbReference type="PROSITE" id="PS50965"/>
    </source>
</evidence>
<proteinExistence type="predicted"/>
<dbReference type="AlphaFoldDB" id="A0A1G9D7X0"/>
<dbReference type="STRING" id="576118.SAMN05216216_10587"/>
<reference evidence="3" key="1">
    <citation type="submission" date="2016-10" db="EMBL/GenBank/DDBJ databases">
        <authorList>
            <person name="Varghese N."/>
            <person name="Submissions S."/>
        </authorList>
    </citation>
    <scope>NUCLEOTIDE SEQUENCE [LARGE SCALE GENOMIC DNA]</scope>
    <source>
        <strain evidence="3">CGMCC 1.8895</strain>
    </source>
</reference>